<dbReference type="InterPro" id="IPR056884">
    <property type="entry name" value="NPHP3-like_N"/>
</dbReference>
<evidence type="ECO:0000256" key="1">
    <source>
        <dbReference type="ARBA" id="ARBA00022737"/>
    </source>
</evidence>
<evidence type="ECO:0000259" key="2">
    <source>
        <dbReference type="Pfam" id="PF24883"/>
    </source>
</evidence>
<accession>L2FRT8</accession>
<dbReference type="InterPro" id="IPR027417">
    <property type="entry name" value="P-loop_NTPase"/>
</dbReference>
<dbReference type="Pfam" id="PF24883">
    <property type="entry name" value="NPHP3_N"/>
    <property type="match status" value="1"/>
</dbReference>
<dbReference type="EMBL" id="KB020892">
    <property type="protein sequence ID" value="ELA28865.1"/>
    <property type="molecule type" value="Genomic_DNA"/>
</dbReference>
<feature type="domain" description="Nephrocystin 3-like N-terminal" evidence="2">
    <location>
        <begin position="277"/>
        <end position="456"/>
    </location>
</feature>
<gene>
    <name evidence="3" type="ORF">CGGC5_1256</name>
</gene>
<protein>
    <recommendedName>
        <fullName evidence="2">Nephrocystin 3-like N-terminal domain-containing protein</fullName>
    </recommendedName>
</protein>
<sequence>MDPLTALGLVANIVPFIEIAANVLRTAKEIHDSESGGLEDNVNLEKYATQPNQHYSNLLAPDSADLVGEDKELCALAAECRKLAQDLLDVLERIKPTDRSSKWQSLRSAVKNMWRSKDKEILEKRLESCRTQVEAQLNHKLSTKIVVALKRLLEATGQDAGKLKQIKSYVEDLREGVQVTSLSKEVQNQVSQLINVPDAITRQVAIESFLGGLAFDGMHERFDAIGNTRCSTWAFVWMGDKDYDPLLPANGHNDKKYPKSFERLHLAVEERHRRRHRQLFADWLSFGEGIFHMSAKLGAGKSTLLWQLCDNLVIRHRLLGWAGERKLAMGKFFFWNYGTRLQKSLAGLSRALLFDIFQSFPELISRAFASRWEEALAVPWQTRRALILADKECIEGLELLIAESSKQDFSHRFCFFIDALNELQETPEFTFRDLSRILKSWAQASGGNVKFCVSSREYPQFMDEFTPEARMRLHELTKQDMISFVQCRLESYFLHKSQTDELVLAIVEKAQGVFLWVVLVAKEVTEMICCGYHYEDVLQQIDSLPHELEALFMHAIGTITRQDRLEAYKVFLLMIEASRWDLDLIIADFVFLKLYEKDPRPDFFLQHKSRPSYFIKSQLDECSRRLFKCCKGLIETGHDFRVVRFTHRSVQEFLLQPDIQTMIKKPLPSFDIKETLSQIICLAQ</sequence>
<organism evidence="3">
    <name type="scientific">Colletotrichum fructicola (strain Nara gc5)</name>
    <name type="common">Anthracnose fungus</name>
    <name type="synonym">Colletotrichum gloeosporioides (strain Nara gc5)</name>
    <dbReference type="NCBI Taxonomy" id="1213859"/>
    <lineage>
        <taxon>Eukaryota</taxon>
        <taxon>Fungi</taxon>
        <taxon>Dikarya</taxon>
        <taxon>Ascomycota</taxon>
        <taxon>Pezizomycotina</taxon>
        <taxon>Sordariomycetes</taxon>
        <taxon>Hypocreomycetidae</taxon>
        <taxon>Glomerellales</taxon>
        <taxon>Glomerellaceae</taxon>
        <taxon>Colletotrichum</taxon>
        <taxon>Colletotrichum gloeosporioides species complex</taxon>
    </lineage>
</organism>
<dbReference type="STRING" id="1213859.L2FRT8"/>
<proteinExistence type="predicted"/>
<dbReference type="PANTHER" id="PTHR10039">
    <property type="entry name" value="AMELOGENIN"/>
    <property type="match status" value="1"/>
</dbReference>
<reference evidence="3" key="1">
    <citation type="submission" date="2012-08" db="EMBL/GenBank/DDBJ databases">
        <title>Genome analysis of Colletotrichum orbiculare and Colletotrichum fructicola.</title>
        <authorList>
            <person name="Gan P.H.P."/>
            <person name="Ikeda K."/>
            <person name="Irieda H."/>
            <person name="Narusaka M."/>
            <person name="O'Connell R.J."/>
            <person name="Narusaka Y."/>
            <person name="Takano Y."/>
            <person name="Kubo Y."/>
            <person name="Shirasu K."/>
        </authorList>
    </citation>
    <scope>NUCLEOTIDE SEQUENCE</scope>
    <source>
        <strain evidence="3">Nara gc5</strain>
    </source>
</reference>
<dbReference type="HOGENOM" id="CLU_002341_5_0_1"/>
<keyword evidence="1" id="KW-0677">Repeat</keyword>
<evidence type="ECO:0000313" key="3">
    <source>
        <dbReference type="EMBL" id="ELA28865.1"/>
    </source>
</evidence>
<dbReference type="AlphaFoldDB" id="L2FRT8"/>
<dbReference type="SUPFAM" id="SSF52540">
    <property type="entry name" value="P-loop containing nucleoside triphosphate hydrolases"/>
    <property type="match status" value="1"/>
</dbReference>
<dbReference type="PANTHER" id="PTHR10039:SF5">
    <property type="entry name" value="NACHT DOMAIN-CONTAINING PROTEIN"/>
    <property type="match status" value="1"/>
</dbReference>
<name>L2FRT8_COLFN</name>